<feature type="chain" id="PRO_5018333052" description="Chromosome segregation protein SMC" evidence="2">
    <location>
        <begin position="24"/>
        <end position="520"/>
    </location>
</feature>
<dbReference type="EMBL" id="RPDH01000002">
    <property type="protein sequence ID" value="RPE09159.1"/>
    <property type="molecule type" value="Genomic_DNA"/>
</dbReference>
<proteinExistence type="predicted"/>
<feature type="coiled-coil region" evidence="1">
    <location>
        <begin position="56"/>
        <end position="86"/>
    </location>
</feature>
<sequence>MTYRLLTSALAFLLVLLYTTAAAQTAGTSILVSIESKASQIAANDEKVAELNRKRMDSYAAETEKLQQLKQQLKDLQAEKVRALYELENGFYCSQCNTPKSQFEARGESFTAHLRSVNGRAVPAKPEVVKAKMDEYDRRISDLEAAIKKFETEENEFTRKRADLDRQINDLKAASEKLCEEIVSLSKSYKEKVLEEAKSMHLFWAGDLMRTAAEKHFVEDRINILQVKLNDLAAEESKAVSELKDKVARKVEEEKNNLRNKVAANNQRLPELDRTYRDRAARLNTELTQWNTRLQAVNTELAANKFTADDLPKLQAEKSDLETKISAGREQLAAYEAAYNKEHQAILDENKSMNDRIWDLTVNLSKAQDAALEGLRNAFAAKRKILQDGIAGRSAYLQSLGSTLLSKKEASRQKHLQYASKVDAERIRLLRACQKGGCSCYGTDTHGEVNANWNRTMGCIGEMEGAHFSGDPVYGCIEEGALYKQHYNSLLGGLSDSDLEALQRTNSKVRYDLILKKVTN</sequence>
<keyword evidence="2" id="KW-0732">Signal</keyword>
<reference evidence="3 4" key="1">
    <citation type="submission" date="2018-11" db="EMBL/GenBank/DDBJ databases">
        <title>Chitinophaga lutea sp.nov., isolate from arsenic contaminated soil.</title>
        <authorList>
            <person name="Zong Y."/>
        </authorList>
    </citation>
    <scope>NUCLEOTIDE SEQUENCE [LARGE SCALE GENOMIC DNA]</scope>
    <source>
        <strain evidence="3 4">ZY74</strain>
    </source>
</reference>
<dbReference type="AlphaFoldDB" id="A0A3N4PQZ2"/>
<feature type="coiled-coil region" evidence="1">
    <location>
        <begin position="215"/>
        <end position="338"/>
    </location>
</feature>
<comment type="caution">
    <text evidence="3">The sequence shown here is derived from an EMBL/GenBank/DDBJ whole genome shotgun (WGS) entry which is preliminary data.</text>
</comment>
<accession>A0A3N4PQZ2</accession>
<feature type="signal peptide" evidence="2">
    <location>
        <begin position="1"/>
        <end position="23"/>
    </location>
</feature>
<evidence type="ECO:0000313" key="3">
    <source>
        <dbReference type="EMBL" id="RPE09159.1"/>
    </source>
</evidence>
<dbReference type="RefSeq" id="WP_123848155.1">
    <property type="nucleotide sequence ID" value="NZ_RPDH01000002.1"/>
</dbReference>
<dbReference type="OrthoDB" id="1296151at2"/>
<dbReference type="Proteomes" id="UP000278351">
    <property type="component" value="Unassembled WGS sequence"/>
</dbReference>
<evidence type="ECO:0008006" key="5">
    <source>
        <dbReference type="Google" id="ProtNLM"/>
    </source>
</evidence>
<evidence type="ECO:0000256" key="1">
    <source>
        <dbReference type="SAM" id="Coils"/>
    </source>
</evidence>
<evidence type="ECO:0000313" key="4">
    <source>
        <dbReference type="Proteomes" id="UP000278351"/>
    </source>
</evidence>
<name>A0A3N4PQZ2_9BACT</name>
<protein>
    <recommendedName>
        <fullName evidence="5">Chromosome segregation protein SMC</fullName>
    </recommendedName>
</protein>
<gene>
    <name evidence="3" type="ORF">EGT74_19305</name>
</gene>
<keyword evidence="1" id="KW-0175">Coiled coil</keyword>
<organism evidence="3 4">
    <name type="scientific">Chitinophaga lutea</name>
    <dbReference type="NCBI Taxonomy" id="2488634"/>
    <lineage>
        <taxon>Bacteria</taxon>
        <taxon>Pseudomonadati</taxon>
        <taxon>Bacteroidota</taxon>
        <taxon>Chitinophagia</taxon>
        <taxon>Chitinophagales</taxon>
        <taxon>Chitinophagaceae</taxon>
        <taxon>Chitinophaga</taxon>
    </lineage>
</organism>
<evidence type="ECO:0000256" key="2">
    <source>
        <dbReference type="SAM" id="SignalP"/>
    </source>
</evidence>
<keyword evidence="4" id="KW-1185">Reference proteome</keyword>
<feature type="coiled-coil region" evidence="1">
    <location>
        <begin position="133"/>
        <end position="181"/>
    </location>
</feature>